<dbReference type="Pfam" id="PF13628">
    <property type="entry name" value="DUF4142"/>
    <property type="match status" value="1"/>
</dbReference>
<evidence type="ECO:0000259" key="1">
    <source>
        <dbReference type="Pfam" id="PF13628"/>
    </source>
</evidence>
<dbReference type="AlphaFoldDB" id="A0A1G9JKJ5"/>
<keyword evidence="3" id="KW-1185">Reference proteome</keyword>
<dbReference type="Proteomes" id="UP000183200">
    <property type="component" value="Unassembled WGS sequence"/>
</dbReference>
<dbReference type="PANTHER" id="PTHR38593:SF1">
    <property type="entry name" value="BLR2558 PROTEIN"/>
    <property type="match status" value="1"/>
</dbReference>
<dbReference type="OrthoDB" id="759557at2"/>
<dbReference type="PROSITE" id="PS51257">
    <property type="entry name" value="PROKAR_LIPOPROTEIN"/>
    <property type="match status" value="1"/>
</dbReference>
<dbReference type="RefSeq" id="WP_074604239.1">
    <property type="nucleotide sequence ID" value="NZ_FNGY01000001.1"/>
</dbReference>
<accession>A0A1G9JKJ5</accession>
<reference evidence="3" key="1">
    <citation type="submission" date="2016-10" db="EMBL/GenBank/DDBJ databases">
        <authorList>
            <person name="Varghese N."/>
            <person name="Submissions S."/>
        </authorList>
    </citation>
    <scope>NUCLEOTIDE SEQUENCE [LARGE SCALE GENOMIC DNA]</scope>
    <source>
        <strain evidence="3">DSM 19110</strain>
    </source>
</reference>
<dbReference type="InterPro" id="IPR025419">
    <property type="entry name" value="DUF4142"/>
</dbReference>
<dbReference type="EMBL" id="FNGY01000001">
    <property type="protein sequence ID" value="SDL37613.1"/>
    <property type="molecule type" value="Genomic_DNA"/>
</dbReference>
<feature type="domain" description="DUF4142" evidence="1">
    <location>
        <begin position="101"/>
        <end position="224"/>
    </location>
</feature>
<name>A0A1G9JKJ5_9SPHI</name>
<evidence type="ECO:0000313" key="3">
    <source>
        <dbReference type="Proteomes" id="UP000183200"/>
    </source>
</evidence>
<dbReference type="PANTHER" id="PTHR38593">
    <property type="entry name" value="BLR2558 PROTEIN"/>
    <property type="match status" value="1"/>
</dbReference>
<sequence>MNTPRILITSALLSCLIYSCSTSRNSSGEEKKKRTKITTIKPGLKNPSRSVINATGDGLSQGISQTTGAGSKENATNIAFSAIEKANAIAKAKLQNLESMTDKELISTIAAIQQVEITMSNNTRQITTNDKIKEYALMIFNDHTEIKKELDKLSTQKNVALAPQASLKGAPKTDLAFVKMMIESNRNMIALSTAVGNSKDADLRAFSAKQLPVLKKHLEAAQELTKEVKSN</sequence>
<protein>
    <submittedName>
        <fullName evidence="2">Predicted outer membrane protein</fullName>
    </submittedName>
</protein>
<evidence type="ECO:0000313" key="2">
    <source>
        <dbReference type="EMBL" id="SDL37613.1"/>
    </source>
</evidence>
<proteinExistence type="predicted"/>
<organism evidence="2 3">
    <name type="scientific">Pedobacter steynii</name>
    <dbReference type="NCBI Taxonomy" id="430522"/>
    <lineage>
        <taxon>Bacteria</taxon>
        <taxon>Pseudomonadati</taxon>
        <taxon>Bacteroidota</taxon>
        <taxon>Sphingobacteriia</taxon>
        <taxon>Sphingobacteriales</taxon>
        <taxon>Sphingobacteriaceae</taxon>
        <taxon>Pedobacter</taxon>
    </lineage>
</organism>
<gene>
    <name evidence="2" type="ORF">SAMN05421820_101284</name>
</gene>